<dbReference type="Proteomes" id="UP000243745">
    <property type="component" value="Unassembled WGS sequence"/>
</dbReference>
<dbReference type="AlphaFoldDB" id="A0A662ZHW5"/>
<protein>
    <submittedName>
        <fullName evidence="1">Uncharacterized protein</fullName>
    </submittedName>
</protein>
<keyword evidence="2" id="KW-1185">Reference proteome</keyword>
<evidence type="ECO:0000313" key="1">
    <source>
        <dbReference type="EMBL" id="SFP04236.1"/>
    </source>
</evidence>
<proteinExistence type="predicted"/>
<evidence type="ECO:0000313" key="2">
    <source>
        <dbReference type="Proteomes" id="UP000243745"/>
    </source>
</evidence>
<accession>A0A662ZHW5</accession>
<sequence>MFLPLFITGCGDPTLNLSGSKEEVKESLKDMLNSLDAEDKIAFISWYNGSENQRKVIDGRKASEIIRIVRNDWKEKYIRNNINVTPLKLWIENTKSGFNYSDLSGVCNRLNGTEKKELSDYQKETLARIKRDEELFSGIEYTCQANPNKKNSLLLTVKNNSRMPLSSVQLKIDRHLSDHAKIPGGVAPGEQSTLEITSHSADLLSEGYDCYPVYYSFYDVNDKKDIDINIYDPYSNRFFSTEMSDYQAFSDERKNYYYSINGQDTIVKDLCASYTEITDQAIDRINGVISSLSEENK</sequence>
<dbReference type="EMBL" id="FOXF01000003">
    <property type="protein sequence ID" value="SFP04236.1"/>
    <property type="molecule type" value="Genomic_DNA"/>
</dbReference>
<organism evidence="1 2">
    <name type="scientific">Ruminobacter amylophilus</name>
    <dbReference type="NCBI Taxonomy" id="867"/>
    <lineage>
        <taxon>Bacteria</taxon>
        <taxon>Pseudomonadati</taxon>
        <taxon>Pseudomonadota</taxon>
        <taxon>Gammaproteobacteria</taxon>
        <taxon>Aeromonadales</taxon>
        <taxon>Succinivibrionaceae</taxon>
        <taxon>Ruminobacter</taxon>
    </lineage>
</organism>
<name>A0A662ZHW5_9GAMM</name>
<gene>
    <name evidence="1" type="ORF">SAMN02910344_00281</name>
</gene>
<reference evidence="1 2" key="1">
    <citation type="submission" date="2016-10" db="EMBL/GenBank/DDBJ databases">
        <authorList>
            <person name="Varghese N."/>
            <person name="Submissions S."/>
        </authorList>
    </citation>
    <scope>NUCLEOTIDE SEQUENCE [LARGE SCALE GENOMIC DNA]</scope>
    <source>
        <strain evidence="1 2">DSM 1361</strain>
    </source>
</reference>